<dbReference type="GeneID" id="13394413"/>
<protein>
    <submittedName>
        <fullName evidence="2">Uncharacterized protein</fullName>
    </submittedName>
</protein>
<dbReference type="Proteomes" id="UP000008062">
    <property type="component" value="Chromosome 8"/>
</dbReference>
<dbReference type="AlphaFoldDB" id="F9XIQ7"/>
<organism evidence="2 3">
    <name type="scientific">Zymoseptoria tritici (strain CBS 115943 / IPO323)</name>
    <name type="common">Speckled leaf blotch fungus</name>
    <name type="synonym">Septoria tritici</name>
    <dbReference type="NCBI Taxonomy" id="336722"/>
    <lineage>
        <taxon>Eukaryota</taxon>
        <taxon>Fungi</taxon>
        <taxon>Dikarya</taxon>
        <taxon>Ascomycota</taxon>
        <taxon>Pezizomycotina</taxon>
        <taxon>Dothideomycetes</taxon>
        <taxon>Dothideomycetidae</taxon>
        <taxon>Mycosphaerellales</taxon>
        <taxon>Mycosphaerellaceae</taxon>
        <taxon>Zymoseptoria</taxon>
    </lineage>
</organism>
<sequence length="137" mass="15302">MLNRSLFQLHVSDVVLISTWLRIRIEPCEQPASSILTIAEFRHDQSFYSSLPGLDILWDLSISHRTVKLILDAASIIIVSRPDHIEATENISLSLSLPPSQCKRQQHRPPSSSAAHPTSNQSDSLAHHQKLHLSSSP</sequence>
<feature type="compositionally biased region" description="Polar residues" evidence="1">
    <location>
        <begin position="97"/>
        <end position="124"/>
    </location>
</feature>
<dbReference type="InParanoid" id="F9XIQ7"/>
<proteinExistence type="predicted"/>
<dbReference type="EMBL" id="CM001203">
    <property type="protein sequence ID" value="EGP85247.1"/>
    <property type="molecule type" value="Genomic_DNA"/>
</dbReference>
<feature type="region of interest" description="Disordered" evidence="1">
    <location>
        <begin position="97"/>
        <end position="137"/>
    </location>
</feature>
<gene>
    <name evidence="2" type="ORF">MYCGRDRAFT_95356</name>
</gene>
<name>F9XIQ7_ZYMTI</name>
<accession>F9XIQ7</accession>
<evidence type="ECO:0000313" key="3">
    <source>
        <dbReference type="Proteomes" id="UP000008062"/>
    </source>
</evidence>
<dbReference type="KEGG" id="ztr:MYCGRDRAFT_95356"/>
<dbReference type="RefSeq" id="XP_003850271.1">
    <property type="nucleotide sequence ID" value="XM_003850223.1"/>
</dbReference>
<dbReference type="HOGENOM" id="CLU_1866733_0_0_1"/>
<keyword evidence="3" id="KW-1185">Reference proteome</keyword>
<evidence type="ECO:0000313" key="2">
    <source>
        <dbReference type="EMBL" id="EGP85247.1"/>
    </source>
</evidence>
<reference evidence="2 3" key="1">
    <citation type="journal article" date="2011" name="PLoS Genet.">
        <title>Finished genome of the fungal wheat pathogen Mycosphaerella graminicola reveals dispensome structure, chromosome plasticity, and stealth pathogenesis.</title>
        <authorList>
            <person name="Goodwin S.B."/>
            <person name="Ben M'barek S."/>
            <person name="Dhillon B."/>
            <person name="Wittenberg A.H.J."/>
            <person name="Crane C.F."/>
            <person name="Hane J.K."/>
            <person name="Foster A.J."/>
            <person name="Van der Lee T.A.J."/>
            <person name="Grimwood J."/>
            <person name="Aerts A."/>
            <person name="Antoniw J."/>
            <person name="Bailey A."/>
            <person name="Bluhm B."/>
            <person name="Bowler J."/>
            <person name="Bristow J."/>
            <person name="van der Burgt A."/>
            <person name="Canto-Canche B."/>
            <person name="Churchill A.C.L."/>
            <person name="Conde-Ferraez L."/>
            <person name="Cools H.J."/>
            <person name="Coutinho P.M."/>
            <person name="Csukai M."/>
            <person name="Dehal P."/>
            <person name="De Wit P."/>
            <person name="Donzelli B."/>
            <person name="van de Geest H.C."/>
            <person name="van Ham R.C.H.J."/>
            <person name="Hammond-Kosack K.E."/>
            <person name="Henrissat B."/>
            <person name="Kilian A."/>
            <person name="Kobayashi A.K."/>
            <person name="Koopmann E."/>
            <person name="Kourmpetis Y."/>
            <person name="Kuzniar A."/>
            <person name="Lindquist E."/>
            <person name="Lombard V."/>
            <person name="Maliepaard C."/>
            <person name="Martins N."/>
            <person name="Mehrabi R."/>
            <person name="Nap J.P.H."/>
            <person name="Ponomarenko A."/>
            <person name="Rudd J.J."/>
            <person name="Salamov A."/>
            <person name="Schmutz J."/>
            <person name="Schouten H.J."/>
            <person name="Shapiro H."/>
            <person name="Stergiopoulos I."/>
            <person name="Torriani S.F.F."/>
            <person name="Tu H."/>
            <person name="de Vries R.P."/>
            <person name="Waalwijk C."/>
            <person name="Ware S.B."/>
            <person name="Wiebenga A."/>
            <person name="Zwiers L.-H."/>
            <person name="Oliver R.P."/>
            <person name="Grigoriev I.V."/>
            <person name="Kema G.H.J."/>
        </authorList>
    </citation>
    <scope>NUCLEOTIDE SEQUENCE [LARGE SCALE GENOMIC DNA]</scope>
    <source>
        <strain evidence="3">CBS 115943 / IPO323</strain>
    </source>
</reference>
<evidence type="ECO:0000256" key="1">
    <source>
        <dbReference type="SAM" id="MobiDB-lite"/>
    </source>
</evidence>